<dbReference type="SUPFAM" id="SSF55136">
    <property type="entry name" value="Probable bacterial effector-binding domain"/>
    <property type="match status" value="1"/>
</dbReference>
<keyword evidence="1" id="KW-0238">DNA-binding</keyword>
<gene>
    <name evidence="3" type="primary">merR1</name>
    <name evidence="3" type="ORF">Pan153_31160</name>
</gene>
<evidence type="ECO:0000259" key="2">
    <source>
        <dbReference type="PROSITE" id="PS50937"/>
    </source>
</evidence>
<dbReference type="PANTHER" id="PTHR30204">
    <property type="entry name" value="REDOX-CYCLING DRUG-SENSING TRANSCRIPTIONAL ACTIVATOR SOXR"/>
    <property type="match status" value="1"/>
</dbReference>
<dbReference type="InterPro" id="IPR000551">
    <property type="entry name" value="MerR-type_HTH_dom"/>
</dbReference>
<proteinExistence type="predicted"/>
<dbReference type="PANTHER" id="PTHR30204:SF97">
    <property type="entry name" value="MERR FAMILY REGULATORY PROTEIN"/>
    <property type="match status" value="1"/>
</dbReference>
<dbReference type="Pfam" id="PF13411">
    <property type="entry name" value="MerR_1"/>
    <property type="match status" value="1"/>
</dbReference>
<dbReference type="GO" id="GO:0003677">
    <property type="term" value="F:DNA binding"/>
    <property type="evidence" value="ECO:0007669"/>
    <property type="project" value="UniProtKB-KW"/>
</dbReference>
<dbReference type="OrthoDB" id="9773308at2"/>
<evidence type="ECO:0000256" key="1">
    <source>
        <dbReference type="ARBA" id="ARBA00023125"/>
    </source>
</evidence>
<protein>
    <submittedName>
        <fullName evidence="3">Mercuric resistance operon regulatory protein</fullName>
    </submittedName>
</protein>
<dbReference type="SMART" id="SM00422">
    <property type="entry name" value="HTH_MERR"/>
    <property type="match status" value="1"/>
</dbReference>
<dbReference type="AlphaFoldDB" id="A0A518FQ35"/>
<dbReference type="InterPro" id="IPR029442">
    <property type="entry name" value="GyrI-like"/>
</dbReference>
<dbReference type="Proteomes" id="UP000320839">
    <property type="component" value="Chromosome"/>
</dbReference>
<evidence type="ECO:0000313" key="3">
    <source>
        <dbReference type="EMBL" id="QDV18458.1"/>
    </source>
</evidence>
<dbReference type="Gene3D" id="1.10.1660.10">
    <property type="match status" value="1"/>
</dbReference>
<dbReference type="InterPro" id="IPR009061">
    <property type="entry name" value="DNA-bd_dom_put_sf"/>
</dbReference>
<dbReference type="EMBL" id="CP036317">
    <property type="protein sequence ID" value="QDV18458.1"/>
    <property type="molecule type" value="Genomic_DNA"/>
</dbReference>
<dbReference type="Pfam" id="PF06445">
    <property type="entry name" value="GyrI-like"/>
    <property type="match status" value="1"/>
</dbReference>
<reference evidence="3 4" key="1">
    <citation type="submission" date="2019-02" db="EMBL/GenBank/DDBJ databases">
        <title>Deep-cultivation of Planctomycetes and their phenomic and genomic characterization uncovers novel biology.</title>
        <authorList>
            <person name="Wiegand S."/>
            <person name="Jogler M."/>
            <person name="Boedeker C."/>
            <person name="Pinto D."/>
            <person name="Vollmers J."/>
            <person name="Rivas-Marin E."/>
            <person name="Kohn T."/>
            <person name="Peeters S.H."/>
            <person name="Heuer A."/>
            <person name="Rast P."/>
            <person name="Oberbeckmann S."/>
            <person name="Bunk B."/>
            <person name="Jeske O."/>
            <person name="Meyerdierks A."/>
            <person name="Storesund J.E."/>
            <person name="Kallscheuer N."/>
            <person name="Luecker S."/>
            <person name="Lage O.M."/>
            <person name="Pohl T."/>
            <person name="Merkel B.J."/>
            <person name="Hornburger P."/>
            <person name="Mueller R.-W."/>
            <person name="Bruemmer F."/>
            <person name="Labrenz M."/>
            <person name="Spormann A.M."/>
            <person name="Op den Camp H."/>
            <person name="Overmann J."/>
            <person name="Amann R."/>
            <person name="Jetten M.S.M."/>
            <person name="Mascher T."/>
            <person name="Medema M.H."/>
            <person name="Devos D.P."/>
            <person name="Kaster A.-K."/>
            <person name="Ovreas L."/>
            <person name="Rohde M."/>
            <person name="Galperin M.Y."/>
            <person name="Jogler C."/>
        </authorList>
    </citation>
    <scope>NUCLEOTIDE SEQUENCE [LARGE SCALE GENOMIC DNA]</scope>
    <source>
        <strain evidence="3 4">Pan153</strain>
    </source>
</reference>
<dbReference type="SUPFAM" id="SSF46955">
    <property type="entry name" value="Putative DNA-binding domain"/>
    <property type="match status" value="1"/>
</dbReference>
<dbReference type="GO" id="GO:0003700">
    <property type="term" value="F:DNA-binding transcription factor activity"/>
    <property type="evidence" value="ECO:0007669"/>
    <property type="project" value="InterPro"/>
</dbReference>
<dbReference type="InterPro" id="IPR011256">
    <property type="entry name" value="Reg_factor_effector_dom_sf"/>
</dbReference>
<dbReference type="InterPro" id="IPR010499">
    <property type="entry name" value="AraC_E-bd"/>
</dbReference>
<feature type="domain" description="HTH merR-type" evidence="2">
    <location>
        <begin position="2"/>
        <end position="72"/>
    </location>
</feature>
<dbReference type="Gene3D" id="3.20.80.10">
    <property type="entry name" value="Regulatory factor, effector binding domain"/>
    <property type="match status" value="1"/>
</dbReference>
<accession>A0A518FQ35</accession>
<evidence type="ECO:0000313" key="4">
    <source>
        <dbReference type="Proteomes" id="UP000320839"/>
    </source>
</evidence>
<organism evidence="3 4">
    <name type="scientific">Gimesia panareensis</name>
    <dbReference type="NCBI Taxonomy" id="2527978"/>
    <lineage>
        <taxon>Bacteria</taxon>
        <taxon>Pseudomonadati</taxon>
        <taxon>Planctomycetota</taxon>
        <taxon>Planctomycetia</taxon>
        <taxon>Planctomycetales</taxon>
        <taxon>Planctomycetaceae</taxon>
        <taxon>Gimesia</taxon>
    </lineage>
</organism>
<dbReference type="SMART" id="SM00871">
    <property type="entry name" value="AraC_E_bind"/>
    <property type="match status" value="1"/>
</dbReference>
<dbReference type="InterPro" id="IPR047057">
    <property type="entry name" value="MerR_fam"/>
</dbReference>
<sequence>MLFSIGEFSKITGLSIKTLRFYHEQAVLIPSHIDEKTGYRYYAESKIERAHIITSLRRLNFTLSDISDILSNFDDEADLLDYLEQQKQRVSEKLKEYRVISDSLNQIILREKEARKVMKQATFEVEEKTVDSVLIAGIRMQGKYSDCGKGFGQLGRQLGRHICGKPFLLHYDTEYKELDADFEACMPIRKEISEEGISVRELEGGRCVALIHKGPYEELGRSYARILSYIKQKGLEIKMPTREVYIKGPGMIFKGNPRNYLTEIQMLIRE</sequence>
<dbReference type="PROSITE" id="PS50937">
    <property type="entry name" value="HTH_MERR_2"/>
    <property type="match status" value="1"/>
</dbReference>
<name>A0A518FQ35_9PLAN</name>
<dbReference type="CDD" id="cd01107">
    <property type="entry name" value="HTH_BmrR"/>
    <property type="match status" value="1"/>
</dbReference>